<sequence>MQKFYFDDAEAGLVRASCHPLFRKYFSDDFYYDILDDYSPFGNDDGADTLYELEEWLKKYADTEPLRDFLEDLAVKWDFEIDESEWDLLERERIVDILHDAPYAFDLTDRIFIATAFGQIKVSGTLSADIKALADCAFERQLMIVDIYQYDEPLLVERLKQMQGDLTACYEEIWAQGFPKLYIHRGEKLEEIEHISWNNLDSYIDVLNETTIATYFIFENEAGFLQCAGADDEFIVEFRDVDENDFHHYILGKEPITKKHQTFSYGGVSRDLFGYEVLSIDDVTYILETFYNHHMVPREYLLRNISREFQ</sequence>
<name>A0A5R8QHW2_9FIRM</name>
<accession>A0A5R8QHW2</accession>
<dbReference type="Proteomes" id="UP000306912">
    <property type="component" value="Unassembled WGS sequence"/>
</dbReference>
<dbReference type="EMBL" id="VBWP01000001">
    <property type="protein sequence ID" value="TLG77384.1"/>
    <property type="molecule type" value="Genomic_DNA"/>
</dbReference>
<organism evidence="1 2">
    <name type="scientific">Culicoidibacter larvae</name>
    <dbReference type="NCBI Taxonomy" id="2579976"/>
    <lineage>
        <taxon>Bacteria</taxon>
        <taxon>Bacillati</taxon>
        <taxon>Bacillota</taxon>
        <taxon>Culicoidibacteria</taxon>
        <taxon>Culicoidibacterales</taxon>
        <taxon>Culicoidibacteraceae</taxon>
        <taxon>Culicoidibacter</taxon>
    </lineage>
</organism>
<dbReference type="AlphaFoldDB" id="A0A5R8QHW2"/>
<reference evidence="1 2" key="1">
    <citation type="submission" date="2019-05" db="EMBL/GenBank/DDBJ databases">
        <title>Culicoidintestinum kansasii gen. nov., sp. nov. from the gastrointestinal tract of the biting midge, Culicoides sonorensis.</title>
        <authorList>
            <person name="Neupane S."/>
            <person name="Ghosh A."/>
            <person name="Gunther S."/>
            <person name="Martin K."/>
            <person name="Zurek L."/>
        </authorList>
    </citation>
    <scope>NUCLEOTIDE SEQUENCE [LARGE SCALE GENOMIC DNA]</scope>
    <source>
        <strain evidence="1 2">CS-1</strain>
    </source>
</reference>
<comment type="caution">
    <text evidence="1">The sequence shown here is derived from an EMBL/GenBank/DDBJ whole genome shotgun (WGS) entry which is preliminary data.</text>
</comment>
<dbReference type="OrthoDB" id="6200718at2"/>
<evidence type="ECO:0000313" key="2">
    <source>
        <dbReference type="Proteomes" id="UP000306912"/>
    </source>
</evidence>
<evidence type="ECO:0000313" key="1">
    <source>
        <dbReference type="EMBL" id="TLG77384.1"/>
    </source>
</evidence>
<proteinExistence type="predicted"/>
<protein>
    <submittedName>
        <fullName evidence="1">Uncharacterized protein</fullName>
    </submittedName>
</protein>
<keyword evidence="2" id="KW-1185">Reference proteome</keyword>
<dbReference type="RefSeq" id="WP_138189993.1">
    <property type="nucleotide sequence ID" value="NZ_VBWP01000001.1"/>
</dbReference>
<gene>
    <name evidence="1" type="ORF">FEZ08_01835</name>
</gene>
<dbReference type="InParanoid" id="A0A5R8QHW2"/>